<feature type="binding site" evidence="7">
    <location>
        <position position="80"/>
    </location>
    <ligand>
        <name>[2Fe-2S] cluster</name>
        <dbReference type="ChEBI" id="CHEBI:190135"/>
    </ligand>
</feature>
<organism evidence="8 9">
    <name type="scientific">candidate division TA06 bacterium DG_24</name>
    <dbReference type="NCBI Taxonomy" id="1703770"/>
    <lineage>
        <taxon>Bacteria</taxon>
        <taxon>Bacteria division TA06</taxon>
    </lineage>
</organism>
<reference evidence="8 9" key="1">
    <citation type="journal article" date="2015" name="Microbiome">
        <title>Genomic resolution of linkages in carbon, nitrogen, and sulfur cycling among widespread estuary sediment bacteria.</title>
        <authorList>
            <person name="Baker B.J."/>
            <person name="Lazar C.S."/>
            <person name="Teske A.P."/>
            <person name="Dick G.J."/>
        </authorList>
    </citation>
    <scope>NUCLEOTIDE SEQUENCE [LARGE SCALE GENOMIC DNA]</scope>
    <source>
        <strain evidence="8">DG_24</strain>
    </source>
</reference>
<dbReference type="InterPro" id="IPR028431">
    <property type="entry name" value="NADP_DH_HndA-like"/>
</dbReference>
<evidence type="ECO:0000313" key="8">
    <source>
        <dbReference type="EMBL" id="KPJ53325.1"/>
    </source>
</evidence>
<protein>
    <recommendedName>
        <fullName evidence="10">NADH dehydrogenase</fullName>
    </recommendedName>
</protein>
<evidence type="ECO:0000256" key="4">
    <source>
        <dbReference type="ARBA" id="ARBA00023004"/>
    </source>
</evidence>
<dbReference type="InterPro" id="IPR002023">
    <property type="entry name" value="NuoE-like"/>
</dbReference>
<dbReference type="SUPFAM" id="SSF52833">
    <property type="entry name" value="Thioredoxin-like"/>
    <property type="match status" value="1"/>
</dbReference>
<evidence type="ECO:0000256" key="6">
    <source>
        <dbReference type="ARBA" id="ARBA00034078"/>
    </source>
</evidence>
<accession>A0A0S7WT16</accession>
<dbReference type="Gene3D" id="1.10.10.1590">
    <property type="entry name" value="NADH-quinone oxidoreductase subunit E"/>
    <property type="match status" value="1"/>
</dbReference>
<dbReference type="GO" id="GO:0051537">
    <property type="term" value="F:2 iron, 2 sulfur cluster binding"/>
    <property type="evidence" value="ECO:0007669"/>
    <property type="project" value="UniProtKB-KW"/>
</dbReference>
<name>A0A0S7WT16_UNCT6</name>
<evidence type="ECO:0000256" key="5">
    <source>
        <dbReference type="ARBA" id="ARBA00023014"/>
    </source>
</evidence>
<feature type="binding site" evidence="7">
    <location>
        <position position="85"/>
    </location>
    <ligand>
        <name>[2Fe-2S] cluster</name>
        <dbReference type="ChEBI" id="CHEBI:190135"/>
    </ligand>
</feature>
<keyword evidence="3 7" id="KW-0479">Metal-binding</keyword>
<dbReference type="CDD" id="cd03064">
    <property type="entry name" value="TRX_Fd_NuoE"/>
    <property type="match status" value="1"/>
</dbReference>
<feature type="binding site" evidence="7">
    <location>
        <position position="125"/>
    </location>
    <ligand>
        <name>[2Fe-2S] cluster</name>
        <dbReference type="ChEBI" id="CHEBI:190135"/>
    </ligand>
</feature>
<evidence type="ECO:0000313" key="9">
    <source>
        <dbReference type="Proteomes" id="UP000052008"/>
    </source>
</evidence>
<gene>
    <name evidence="8" type="ORF">AMJ39_05075</name>
</gene>
<evidence type="ECO:0000256" key="1">
    <source>
        <dbReference type="ARBA" id="ARBA00010643"/>
    </source>
</evidence>
<dbReference type="Proteomes" id="UP000052008">
    <property type="component" value="Unassembled WGS sequence"/>
</dbReference>
<dbReference type="PANTHER" id="PTHR43342">
    <property type="entry name" value="NADH-QUINONE OXIDOREDUCTASE, E SUBUNIT"/>
    <property type="match status" value="1"/>
</dbReference>
<dbReference type="AlphaFoldDB" id="A0A0S7WT16"/>
<dbReference type="GO" id="GO:0046872">
    <property type="term" value="F:metal ion binding"/>
    <property type="evidence" value="ECO:0007669"/>
    <property type="project" value="UniProtKB-KW"/>
</dbReference>
<proteinExistence type="inferred from homology"/>
<comment type="caution">
    <text evidence="8">The sequence shown here is derived from an EMBL/GenBank/DDBJ whole genome shotgun (WGS) entry which is preliminary data.</text>
</comment>
<comment type="cofactor">
    <cofactor evidence="6">
        <name>[2Fe-2S] cluster</name>
        <dbReference type="ChEBI" id="CHEBI:190135"/>
    </cofactor>
</comment>
<comment type="cofactor">
    <cofactor evidence="7">
        <name>[2Fe-2S] cluster</name>
        <dbReference type="ChEBI" id="CHEBI:190135"/>
    </cofactor>
    <text evidence="7">Binds 1 [2Fe-2S] cluster.</text>
</comment>
<dbReference type="EMBL" id="LIZS01000022">
    <property type="protein sequence ID" value="KPJ53325.1"/>
    <property type="molecule type" value="Genomic_DNA"/>
</dbReference>
<dbReference type="GO" id="GO:0016491">
    <property type="term" value="F:oxidoreductase activity"/>
    <property type="evidence" value="ECO:0007669"/>
    <property type="project" value="InterPro"/>
</dbReference>
<evidence type="ECO:0000256" key="7">
    <source>
        <dbReference type="PIRSR" id="PIRSR000216-1"/>
    </source>
</evidence>
<keyword evidence="2 7" id="KW-0001">2Fe-2S</keyword>
<dbReference type="PROSITE" id="PS01099">
    <property type="entry name" value="COMPLEX1_24K"/>
    <property type="match status" value="1"/>
</dbReference>
<dbReference type="Pfam" id="PF01257">
    <property type="entry name" value="2Fe-2S_thioredx"/>
    <property type="match status" value="1"/>
</dbReference>
<dbReference type="InterPro" id="IPR036249">
    <property type="entry name" value="Thioredoxin-like_sf"/>
</dbReference>
<evidence type="ECO:0000256" key="2">
    <source>
        <dbReference type="ARBA" id="ARBA00022714"/>
    </source>
</evidence>
<dbReference type="InterPro" id="IPR042128">
    <property type="entry name" value="NuoE_dom"/>
</dbReference>
<dbReference type="Gene3D" id="3.40.30.10">
    <property type="entry name" value="Glutaredoxin"/>
    <property type="match status" value="1"/>
</dbReference>
<keyword evidence="5 7" id="KW-0411">Iron-sulfur</keyword>
<keyword evidence="4 7" id="KW-0408">Iron</keyword>
<dbReference type="PANTHER" id="PTHR43342:SF1">
    <property type="entry name" value="BIFURCATING [FEFE] HYDROGENASE GAMMA SUBUNIT"/>
    <property type="match status" value="1"/>
</dbReference>
<feature type="binding site" evidence="7">
    <location>
        <position position="121"/>
    </location>
    <ligand>
        <name>[2Fe-2S] cluster</name>
        <dbReference type="ChEBI" id="CHEBI:190135"/>
    </ligand>
</feature>
<evidence type="ECO:0008006" key="10">
    <source>
        <dbReference type="Google" id="ProtNLM"/>
    </source>
</evidence>
<evidence type="ECO:0000256" key="3">
    <source>
        <dbReference type="ARBA" id="ARBA00022723"/>
    </source>
</evidence>
<dbReference type="STRING" id="1703770.AMJ39_05075"/>
<dbReference type="InterPro" id="IPR041921">
    <property type="entry name" value="NuoE_N"/>
</dbReference>
<sequence length="159" mass="17318">MTEVAVAEASMVVEESIERQGEFLIAVLQDIQEHYNYLPEAALQEVAARLDIPLRDVYGVATFYRSFSLAPKGEHIVTVCLGTACHVRGGARIVEALARELEIEAGETTPDLEFTLETVNCLGCCAIGPIVVVDGEYHGEMTAQGAVNLVRKIQKAERV</sequence>
<comment type="similarity">
    <text evidence="1">Belongs to the complex I 24 kDa subunit family.</text>
</comment>
<dbReference type="PIRSF" id="PIRSF000216">
    <property type="entry name" value="NADH_DH_24kDa"/>
    <property type="match status" value="1"/>
</dbReference>